<dbReference type="GeneID" id="9183659"/>
<reference evidence="1 2" key="1">
    <citation type="journal article" date="2010" name="Nature">
        <title>Perigord black truffle genome uncovers evolutionary origins and mechanisms of symbiosis.</title>
        <authorList>
            <person name="Martin F."/>
            <person name="Kohler A."/>
            <person name="Murat C."/>
            <person name="Balestrini R."/>
            <person name="Coutinho P.M."/>
            <person name="Jaillon O."/>
            <person name="Montanini B."/>
            <person name="Morin E."/>
            <person name="Noel B."/>
            <person name="Percudani R."/>
            <person name="Porcel B."/>
            <person name="Rubini A."/>
            <person name="Amicucci A."/>
            <person name="Amselem J."/>
            <person name="Anthouard V."/>
            <person name="Arcioni S."/>
            <person name="Artiguenave F."/>
            <person name="Aury J.M."/>
            <person name="Ballario P."/>
            <person name="Bolchi A."/>
            <person name="Brenna A."/>
            <person name="Brun A."/>
            <person name="Buee M."/>
            <person name="Cantarel B."/>
            <person name="Chevalier G."/>
            <person name="Couloux A."/>
            <person name="Da Silva C."/>
            <person name="Denoeud F."/>
            <person name="Duplessis S."/>
            <person name="Ghignone S."/>
            <person name="Hilselberger B."/>
            <person name="Iotti M."/>
            <person name="Marcais B."/>
            <person name="Mello A."/>
            <person name="Miranda M."/>
            <person name="Pacioni G."/>
            <person name="Quesneville H."/>
            <person name="Riccioni C."/>
            <person name="Ruotolo R."/>
            <person name="Splivallo R."/>
            <person name="Stocchi V."/>
            <person name="Tisserant E."/>
            <person name="Viscomi A.R."/>
            <person name="Zambonelli A."/>
            <person name="Zampieri E."/>
            <person name="Henrissat B."/>
            <person name="Lebrun M.H."/>
            <person name="Paolocci F."/>
            <person name="Bonfante P."/>
            <person name="Ottonello S."/>
            <person name="Wincker P."/>
        </authorList>
    </citation>
    <scope>NUCLEOTIDE SEQUENCE [LARGE SCALE GENOMIC DNA]</scope>
    <source>
        <strain evidence="1 2">Mel28</strain>
    </source>
</reference>
<dbReference type="InParanoid" id="D5GHL2"/>
<name>D5GHL2_TUBMM</name>
<dbReference type="AlphaFoldDB" id="D5GHL2"/>
<dbReference type="RefSeq" id="XP_002839814.1">
    <property type="nucleotide sequence ID" value="XM_002839768.1"/>
</dbReference>
<dbReference type="EMBL" id="FN430319">
    <property type="protein sequence ID" value="CAZ84005.1"/>
    <property type="molecule type" value="Genomic_DNA"/>
</dbReference>
<dbReference type="KEGG" id="tml:GSTUM_00007971001"/>
<gene>
    <name evidence="1" type="ORF">GSTUM_00007971001</name>
</gene>
<dbReference type="Proteomes" id="UP000006911">
    <property type="component" value="Unassembled WGS sequence"/>
</dbReference>
<evidence type="ECO:0000313" key="1">
    <source>
        <dbReference type="EMBL" id="CAZ84005.1"/>
    </source>
</evidence>
<dbReference type="STRING" id="656061.D5GHL2"/>
<dbReference type="HOGENOM" id="CLU_2484961_0_0_1"/>
<proteinExistence type="predicted"/>
<sequence length="87" mass="9579">MTQMKKEDADRELGGLTGLAKASSGRVLDESGELIERIDVPAARLSGGSEDVLYDLAIRELVKNYRKKSGRWGGRQSCRFGCLHVLL</sequence>
<evidence type="ECO:0000313" key="2">
    <source>
        <dbReference type="Proteomes" id="UP000006911"/>
    </source>
</evidence>
<protein>
    <submittedName>
        <fullName evidence="1">(Perigord truffle) hypothetical protein</fullName>
    </submittedName>
</protein>
<keyword evidence="2" id="KW-1185">Reference proteome</keyword>
<organism evidence="1 2">
    <name type="scientific">Tuber melanosporum (strain Mel28)</name>
    <name type="common">Perigord black truffle</name>
    <dbReference type="NCBI Taxonomy" id="656061"/>
    <lineage>
        <taxon>Eukaryota</taxon>
        <taxon>Fungi</taxon>
        <taxon>Dikarya</taxon>
        <taxon>Ascomycota</taxon>
        <taxon>Pezizomycotina</taxon>
        <taxon>Pezizomycetes</taxon>
        <taxon>Pezizales</taxon>
        <taxon>Tuberaceae</taxon>
        <taxon>Tuber</taxon>
    </lineage>
</organism>
<accession>D5GHL2</accession>